<reference evidence="4" key="2">
    <citation type="submission" date="2023-06" db="EMBL/GenBank/DDBJ databases">
        <authorList>
            <person name="Ma L."/>
            <person name="Liu K.-W."/>
            <person name="Li Z."/>
            <person name="Hsiao Y.-Y."/>
            <person name="Qi Y."/>
            <person name="Fu T."/>
            <person name="Tang G."/>
            <person name="Zhang D."/>
            <person name="Sun W.-H."/>
            <person name="Liu D.-K."/>
            <person name="Li Y."/>
            <person name="Chen G.-Z."/>
            <person name="Liu X.-D."/>
            <person name="Liao X.-Y."/>
            <person name="Jiang Y.-T."/>
            <person name="Yu X."/>
            <person name="Hao Y."/>
            <person name="Huang J."/>
            <person name="Zhao X.-W."/>
            <person name="Ke S."/>
            <person name="Chen Y.-Y."/>
            <person name="Wu W.-L."/>
            <person name="Hsu J.-L."/>
            <person name="Lin Y.-F."/>
            <person name="Huang M.-D."/>
            <person name="Li C.-Y."/>
            <person name="Huang L."/>
            <person name="Wang Z.-W."/>
            <person name="Zhao X."/>
            <person name="Zhong W.-Y."/>
            <person name="Peng D.-H."/>
            <person name="Ahmad S."/>
            <person name="Lan S."/>
            <person name="Zhang J.-S."/>
            <person name="Tsai W.-C."/>
            <person name="Van De Peer Y."/>
            <person name="Liu Z.-J."/>
        </authorList>
    </citation>
    <scope>NUCLEOTIDE SEQUENCE</scope>
    <source>
        <strain evidence="4">CP</strain>
        <tissue evidence="4">Leaves</tissue>
    </source>
</reference>
<gene>
    <name evidence="4" type="ORF">QJS10_CPB04g00589</name>
</gene>
<accession>A0AAV9F0P4</accession>
<reference evidence="4" key="1">
    <citation type="journal article" date="2023" name="Nat. Commun.">
        <title>Diploid and tetraploid genomes of Acorus and the evolution of monocots.</title>
        <authorList>
            <person name="Ma L."/>
            <person name="Liu K.W."/>
            <person name="Li Z."/>
            <person name="Hsiao Y.Y."/>
            <person name="Qi Y."/>
            <person name="Fu T."/>
            <person name="Tang G.D."/>
            <person name="Zhang D."/>
            <person name="Sun W.H."/>
            <person name="Liu D.K."/>
            <person name="Li Y."/>
            <person name="Chen G.Z."/>
            <person name="Liu X.D."/>
            <person name="Liao X.Y."/>
            <person name="Jiang Y.T."/>
            <person name="Yu X."/>
            <person name="Hao Y."/>
            <person name="Huang J."/>
            <person name="Zhao X.W."/>
            <person name="Ke S."/>
            <person name="Chen Y.Y."/>
            <person name="Wu W.L."/>
            <person name="Hsu J.L."/>
            <person name="Lin Y.F."/>
            <person name="Huang M.D."/>
            <person name="Li C.Y."/>
            <person name="Huang L."/>
            <person name="Wang Z.W."/>
            <person name="Zhao X."/>
            <person name="Zhong W.Y."/>
            <person name="Peng D.H."/>
            <person name="Ahmad S."/>
            <person name="Lan S."/>
            <person name="Zhang J.S."/>
            <person name="Tsai W.C."/>
            <person name="Van de Peer Y."/>
            <person name="Liu Z.J."/>
        </authorList>
    </citation>
    <scope>NUCLEOTIDE SEQUENCE</scope>
    <source>
        <strain evidence="4">CP</strain>
    </source>
</reference>
<protein>
    <submittedName>
        <fullName evidence="4">Uncharacterized protein</fullName>
    </submittedName>
</protein>
<keyword evidence="2" id="KW-0806">Transcription termination</keyword>
<dbReference type="InterPro" id="IPR038538">
    <property type="entry name" value="MTERF_sf"/>
</dbReference>
<evidence type="ECO:0000256" key="1">
    <source>
        <dbReference type="ARBA" id="ARBA00007692"/>
    </source>
</evidence>
<evidence type="ECO:0000313" key="5">
    <source>
        <dbReference type="Proteomes" id="UP001180020"/>
    </source>
</evidence>
<dbReference type="AlphaFoldDB" id="A0AAV9F0P4"/>
<evidence type="ECO:0000313" key="4">
    <source>
        <dbReference type="EMBL" id="KAK1318708.1"/>
    </source>
</evidence>
<dbReference type="Proteomes" id="UP001180020">
    <property type="component" value="Unassembled WGS sequence"/>
</dbReference>
<evidence type="ECO:0000256" key="3">
    <source>
        <dbReference type="ARBA" id="ARBA00022946"/>
    </source>
</evidence>
<proteinExistence type="inferred from homology"/>
<dbReference type="Gene3D" id="1.25.70.10">
    <property type="entry name" value="Transcription termination factor 3, mitochondrial"/>
    <property type="match status" value="1"/>
</dbReference>
<dbReference type="GO" id="GO:0006353">
    <property type="term" value="P:DNA-templated transcription termination"/>
    <property type="evidence" value="ECO:0007669"/>
    <property type="project" value="UniProtKB-KW"/>
</dbReference>
<comment type="similarity">
    <text evidence="1">Belongs to the mTERF family.</text>
</comment>
<dbReference type="PANTHER" id="PTHR13068">
    <property type="entry name" value="CGI-12 PROTEIN-RELATED"/>
    <property type="match status" value="1"/>
</dbReference>
<keyword evidence="5" id="KW-1185">Reference proteome</keyword>
<dbReference type="GO" id="GO:0003676">
    <property type="term" value="F:nucleic acid binding"/>
    <property type="evidence" value="ECO:0007669"/>
    <property type="project" value="InterPro"/>
</dbReference>
<dbReference type="PANTHER" id="PTHR13068:SF236">
    <property type="entry name" value="OS02G0749800 PROTEIN"/>
    <property type="match status" value="1"/>
</dbReference>
<comment type="caution">
    <text evidence="4">The sequence shown here is derived from an EMBL/GenBank/DDBJ whole genome shotgun (WGS) entry which is preliminary data.</text>
</comment>
<keyword evidence="2" id="KW-0804">Transcription</keyword>
<dbReference type="EMBL" id="JAUJYO010000004">
    <property type="protein sequence ID" value="KAK1318708.1"/>
    <property type="molecule type" value="Genomic_DNA"/>
</dbReference>
<organism evidence="4 5">
    <name type="scientific">Acorus calamus</name>
    <name type="common">Sweet flag</name>
    <dbReference type="NCBI Taxonomy" id="4465"/>
    <lineage>
        <taxon>Eukaryota</taxon>
        <taxon>Viridiplantae</taxon>
        <taxon>Streptophyta</taxon>
        <taxon>Embryophyta</taxon>
        <taxon>Tracheophyta</taxon>
        <taxon>Spermatophyta</taxon>
        <taxon>Magnoliopsida</taxon>
        <taxon>Liliopsida</taxon>
        <taxon>Acoraceae</taxon>
        <taxon>Acorus</taxon>
    </lineage>
</organism>
<dbReference type="SMART" id="SM00733">
    <property type="entry name" value="Mterf"/>
    <property type="match status" value="6"/>
</dbReference>
<keyword evidence="3" id="KW-0809">Transit peptide</keyword>
<sequence>MFRFVRKTLIPIVSRRGSIETHSCFFQNLSLKSISTTPKGKETSKASDFTVSYLVNSCGLSPDSALRASKRLRLKTTEKPDSVLSFFKSYGFTDAQITKMISFRPQILSSSPDKTMKPKMDFLHDIGFSTTDLTFVLSKNPNIWTISIDNQIVPAYGFLKGILGAGDVIVSTIKTAPWLLHCNLDKVMGLKIEALRDHGVPDSSISAMIKHQPRRLLNVHPDRFTEALKEVKALDFKPSSSLFYVALGSILSSSKSKWEEKFELYRSFGWSEDDIISAFKKQPMFMTLSKDKIRGMMDFLLKELGLKPSFISCYPQLLLYSLEKTIIPRWTVIRVLTSHGLLIKKVNFHSICGLKEEKFLERYVIKYQEKVPQVLQAYQGKAVIGD</sequence>
<dbReference type="InterPro" id="IPR003690">
    <property type="entry name" value="MTERF"/>
</dbReference>
<dbReference type="Pfam" id="PF02536">
    <property type="entry name" value="mTERF"/>
    <property type="match status" value="2"/>
</dbReference>
<keyword evidence="2" id="KW-0805">Transcription regulation</keyword>
<dbReference type="FunFam" id="1.25.70.10:FF:000001">
    <property type="entry name" value="Mitochondrial transcription termination factor-like"/>
    <property type="match status" value="1"/>
</dbReference>
<name>A0AAV9F0P4_ACOCL</name>
<evidence type="ECO:0000256" key="2">
    <source>
        <dbReference type="ARBA" id="ARBA00022472"/>
    </source>
</evidence>